<evidence type="ECO:0000313" key="2">
    <source>
        <dbReference type="Proteomes" id="UP000198694"/>
    </source>
</evidence>
<dbReference type="EMBL" id="FNFL01000001">
    <property type="protein sequence ID" value="SDJ68037.1"/>
    <property type="molecule type" value="Genomic_DNA"/>
</dbReference>
<dbReference type="STRING" id="407036.SAMN05216243_0266"/>
<sequence>MSANMEEIVQYIQIMTKRNNLDNIARTKAYLSYYMAHPEIKWAFLASMVSRNAGWNMTDLYTPVFKGLLSGTVRKQLFSTYERANWLIFSDAYPQLLIYQFSKQLNQPLFELLPRFHVTRYMEEEWRYYWQYQNRNRLMRSLIINEQNVIEQPVIKNPYYRKHVFLRIPYLAQDFFLVNAVLFPDLRGQVIGSYVHDFSNLNKRIVLGKKLAAKLFSPHNYHGVLDFALHIEPTGSRDEYEQFFSDKQASFSSPELREVYSVINHQDRVREDWSVKGGINKKWLKAVKETDDLQTAENFYKKRKLLERIWLIKQIWK</sequence>
<dbReference type="Pfam" id="PF10720">
    <property type="entry name" value="DUF2515"/>
    <property type="match status" value="1"/>
</dbReference>
<reference evidence="1 2" key="1">
    <citation type="submission" date="2016-10" db="EMBL/GenBank/DDBJ databases">
        <authorList>
            <person name="de Groot N.N."/>
        </authorList>
    </citation>
    <scope>NUCLEOTIDE SEQUENCE [LARGE SCALE GENOMIC DNA]</scope>
    <source>
        <strain evidence="1 2">CGMCC 1.6502</strain>
    </source>
</reference>
<organism evidence="1 2">
    <name type="scientific">Sediminibacillus albus</name>
    <dbReference type="NCBI Taxonomy" id="407036"/>
    <lineage>
        <taxon>Bacteria</taxon>
        <taxon>Bacillati</taxon>
        <taxon>Bacillota</taxon>
        <taxon>Bacilli</taxon>
        <taxon>Bacillales</taxon>
        <taxon>Bacillaceae</taxon>
        <taxon>Sediminibacillus</taxon>
    </lineage>
</organism>
<keyword evidence="2" id="KW-1185">Reference proteome</keyword>
<evidence type="ECO:0008006" key="3">
    <source>
        <dbReference type="Google" id="ProtNLM"/>
    </source>
</evidence>
<dbReference type="AlphaFoldDB" id="A0A1G8VQ87"/>
<protein>
    <recommendedName>
        <fullName evidence="3">DUF2515 domain-containing protein</fullName>
    </recommendedName>
</protein>
<dbReference type="RefSeq" id="WP_245690026.1">
    <property type="nucleotide sequence ID" value="NZ_FNFL01000001.1"/>
</dbReference>
<evidence type="ECO:0000313" key="1">
    <source>
        <dbReference type="EMBL" id="SDJ68037.1"/>
    </source>
</evidence>
<name>A0A1G8VQ87_9BACI</name>
<dbReference type="InterPro" id="IPR019658">
    <property type="entry name" value="DUF2515"/>
</dbReference>
<gene>
    <name evidence="1" type="ORF">SAMN05216243_0266</name>
</gene>
<proteinExistence type="predicted"/>
<accession>A0A1G8VQ87</accession>
<dbReference type="Proteomes" id="UP000198694">
    <property type="component" value="Unassembled WGS sequence"/>
</dbReference>